<dbReference type="InterPro" id="IPR022742">
    <property type="entry name" value="Hydrolase_4"/>
</dbReference>
<dbReference type="SUPFAM" id="SSF69593">
    <property type="entry name" value="Glycerol-3-phosphate (1)-acyltransferase"/>
    <property type="match status" value="1"/>
</dbReference>
<dbReference type="AlphaFoldDB" id="A0A7S0SGW0"/>
<feature type="domain" description="Phospholipid/glycerol acyltransferase" evidence="5">
    <location>
        <begin position="544"/>
        <end position="668"/>
    </location>
</feature>
<evidence type="ECO:0000313" key="6">
    <source>
        <dbReference type="EMBL" id="CAD8706271.1"/>
    </source>
</evidence>
<dbReference type="InterPro" id="IPR029058">
    <property type="entry name" value="AB_hydrolase_fold"/>
</dbReference>
<dbReference type="Gene3D" id="3.40.50.1820">
    <property type="entry name" value="alpha/beta hydrolase"/>
    <property type="match status" value="1"/>
</dbReference>
<evidence type="ECO:0000256" key="4">
    <source>
        <dbReference type="SAM" id="MobiDB-lite"/>
    </source>
</evidence>
<dbReference type="GO" id="GO:0004144">
    <property type="term" value="F:diacylglycerol O-acyltransferase activity"/>
    <property type="evidence" value="ECO:0007669"/>
    <property type="project" value="UniProtKB-ARBA"/>
</dbReference>
<feature type="compositionally biased region" description="Basic and acidic residues" evidence="4">
    <location>
        <begin position="210"/>
        <end position="231"/>
    </location>
</feature>
<proteinExistence type="inferred from homology"/>
<evidence type="ECO:0000256" key="3">
    <source>
        <dbReference type="ARBA" id="ARBA00023315"/>
    </source>
</evidence>
<dbReference type="InterPro" id="IPR007130">
    <property type="entry name" value="DAGAT"/>
</dbReference>
<dbReference type="Pfam" id="PF03982">
    <property type="entry name" value="DAGAT"/>
    <property type="match status" value="1"/>
</dbReference>
<dbReference type="EMBL" id="HBFC01015254">
    <property type="protein sequence ID" value="CAD8706271.1"/>
    <property type="molecule type" value="Transcribed_RNA"/>
</dbReference>
<feature type="compositionally biased region" description="Low complexity" evidence="4">
    <location>
        <begin position="1"/>
        <end position="13"/>
    </location>
</feature>
<sequence length="807" mass="85170">MSASALAVTSAATPPIERLRPRCVRESPSSSTTGSGRMLSRRVLGRRSRSSAQGVHTSYEQAVQASVIAAAEPSEPSSRPPPILARVPAGGVGVVPGENTFIRSIARQGAGETGGITLDDLLGVNTGGPPRFFSPLTASASAHRSSPRPLLLYLPGLDGTGFAASPQFESLSQHFTLAALNIPVGDRTSFSGLVEKVVNFLEIQREVRAHTATADKRSDDSESQKEPEMRKGNSGKGAGAQPKVFLLGESMGGLLALGVSQARPDLVDRLVLVNPASSFDQSPWTVLGPLLPLLPPELYPGVPYALAPVLFDPVRVVQGSVAAAVAAAEARSLGSGGPSALSALSALAETPTFEIAGVSVADPAAGLTAAADELVYLLPAIGEIAKIVPRDTLAHRLSVISEGCAMINTDGVLEAMTTRTLAVMSDTDTLIPSKLEGERLQKSMPACSVETLEGSSHAALLEAGVDLTAVLRRNGFLPRELSDPPPLIREKALTPPSPVDIEKAIESLAMFRAIVSPVFFSTRADGRIIPGLDAVPLGEGDRPVIFVGNHQTLAVDLGFLIQEFIQQRGVLIRGLTHPTVFANAAGNVGSDADFSKLLTTFGAVPVSGKNLYKLLAAGEAVLLFPGGVREAYKRRNEEYRLFWPSKPEFIRMAVRHGATIVPFAAVGGEDSIDIFADSTDIAKLPFGLGEAAMARTAGMPQARAVDTRVTEDGGDAENFVQPLFVPKTPQRFYFKFGKPVGTAGLYKEGFMKDDVAVQAMYDDVRGEVEGGIDWLLRRRGEDPFGDTGFRTLYEAASGGKQAPTFNP</sequence>
<dbReference type="SUPFAM" id="SSF53474">
    <property type="entry name" value="alpha/beta-Hydrolases"/>
    <property type="match status" value="1"/>
</dbReference>
<name>A0A7S0SGW0_9CHLO</name>
<protein>
    <recommendedName>
        <fullName evidence="5">Phospholipid/glycerol acyltransferase domain-containing protein</fullName>
    </recommendedName>
</protein>
<evidence type="ECO:0000259" key="5">
    <source>
        <dbReference type="SMART" id="SM00563"/>
    </source>
</evidence>
<dbReference type="PANTHER" id="PTHR22753:SF14">
    <property type="entry name" value="MONOACYLGLYCEROL_DIACYLGLYCEROL O-ACYLTRANSFERASE"/>
    <property type="match status" value="1"/>
</dbReference>
<gene>
    <name evidence="6" type="ORF">MANT1106_LOCUS8954</name>
</gene>
<reference evidence="6" key="1">
    <citation type="submission" date="2021-01" db="EMBL/GenBank/DDBJ databases">
        <authorList>
            <person name="Corre E."/>
            <person name="Pelletier E."/>
            <person name="Niang G."/>
            <person name="Scheremetjew M."/>
            <person name="Finn R."/>
            <person name="Kale V."/>
            <person name="Holt S."/>
            <person name="Cochrane G."/>
            <person name="Meng A."/>
            <person name="Brown T."/>
            <person name="Cohen L."/>
        </authorList>
    </citation>
    <scope>NUCLEOTIDE SEQUENCE</scope>
    <source>
        <strain evidence="6">SL-175</strain>
    </source>
</reference>
<dbReference type="GO" id="GO:0016020">
    <property type="term" value="C:membrane"/>
    <property type="evidence" value="ECO:0007669"/>
    <property type="project" value="TreeGrafter"/>
</dbReference>
<dbReference type="SMART" id="SM00563">
    <property type="entry name" value="PlsC"/>
    <property type="match status" value="1"/>
</dbReference>
<evidence type="ECO:0000256" key="2">
    <source>
        <dbReference type="ARBA" id="ARBA00022679"/>
    </source>
</evidence>
<feature type="region of interest" description="Disordered" evidence="4">
    <location>
        <begin position="1"/>
        <end position="58"/>
    </location>
</feature>
<dbReference type="Pfam" id="PF12146">
    <property type="entry name" value="Hydrolase_4"/>
    <property type="match status" value="1"/>
</dbReference>
<feature type="compositionally biased region" description="Basic residues" evidence="4">
    <location>
        <begin position="39"/>
        <end position="49"/>
    </location>
</feature>
<organism evidence="6">
    <name type="scientific">Mantoniella antarctica</name>
    <dbReference type="NCBI Taxonomy" id="81844"/>
    <lineage>
        <taxon>Eukaryota</taxon>
        <taxon>Viridiplantae</taxon>
        <taxon>Chlorophyta</taxon>
        <taxon>Mamiellophyceae</taxon>
        <taxon>Mamiellales</taxon>
        <taxon>Mamiellaceae</taxon>
        <taxon>Mantoniella</taxon>
    </lineage>
</organism>
<comment type="similarity">
    <text evidence="1">Belongs to the diacylglycerol acyltransferase family.</text>
</comment>
<keyword evidence="2" id="KW-0808">Transferase</keyword>
<feature type="region of interest" description="Disordered" evidence="4">
    <location>
        <begin position="210"/>
        <end position="239"/>
    </location>
</feature>
<keyword evidence="3" id="KW-0012">Acyltransferase</keyword>
<evidence type="ECO:0000256" key="1">
    <source>
        <dbReference type="ARBA" id="ARBA00005420"/>
    </source>
</evidence>
<dbReference type="CDD" id="cd07987">
    <property type="entry name" value="LPLAT_MGAT-like"/>
    <property type="match status" value="1"/>
</dbReference>
<dbReference type="InterPro" id="IPR002123">
    <property type="entry name" value="Plipid/glycerol_acylTrfase"/>
</dbReference>
<dbReference type="PANTHER" id="PTHR22753">
    <property type="entry name" value="TRANSMEMBRANE PROTEIN 68"/>
    <property type="match status" value="1"/>
</dbReference>
<accession>A0A7S0SGW0</accession>